<organism evidence="2 3">
    <name type="scientific">Senna tora</name>
    <dbReference type="NCBI Taxonomy" id="362788"/>
    <lineage>
        <taxon>Eukaryota</taxon>
        <taxon>Viridiplantae</taxon>
        <taxon>Streptophyta</taxon>
        <taxon>Embryophyta</taxon>
        <taxon>Tracheophyta</taxon>
        <taxon>Spermatophyta</taxon>
        <taxon>Magnoliopsida</taxon>
        <taxon>eudicotyledons</taxon>
        <taxon>Gunneridae</taxon>
        <taxon>Pentapetalae</taxon>
        <taxon>rosids</taxon>
        <taxon>fabids</taxon>
        <taxon>Fabales</taxon>
        <taxon>Fabaceae</taxon>
        <taxon>Caesalpinioideae</taxon>
        <taxon>Cassia clade</taxon>
        <taxon>Senna</taxon>
    </lineage>
</organism>
<name>A0A834TJD1_9FABA</name>
<dbReference type="InterPro" id="IPR012337">
    <property type="entry name" value="RNaseH-like_sf"/>
</dbReference>
<feature type="region of interest" description="Disordered" evidence="1">
    <location>
        <begin position="1"/>
        <end position="43"/>
    </location>
</feature>
<feature type="compositionally biased region" description="Low complexity" evidence="1">
    <location>
        <begin position="10"/>
        <end position="35"/>
    </location>
</feature>
<protein>
    <submittedName>
        <fullName evidence="2">Zinc finger BED domain-containing protein RICESLEEPER 2-like</fullName>
    </submittedName>
</protein>
<reference evidence="2" key="1">
    <citation type="submission" date="2020-09" db="EMBL/GenBank/DDBJ databases">
        <title>Genome-Enabled Discovery of Anthraquinone Biosynthesis in Senna tora.</title>
        <authorList>
            <person name="Kang S.-H."/>
            <person name="Pandey R.P."/>
            <person name="Lee C.-M."/>
            <person name="Sim J.-S."/>
            <person name="Jeong J.-T."/>
            <person name="Choi B.-S."/>
            <person name="Jung M."/>
            <person name="Ginzburg D."/>
            <person name="Zhao K."/>
            <person name="Won S.Y."/>
            <person name="Oh T.-J."/>
            <person name="Yu Y."/>
            <person name="Kim N.-H."/>
            <person name="Lee O.R."/>
            <person name="Lee T.-H."/>
            <person name="Bashyal P."/>
            <person name="Kim T.-S."/>
            <person name="Lee W.-H."/>
            <person name="Kawkins C."/>
            <person name="Kim C.-K."/>
            <person name="Kim J.S."/>
            <person name="Ahn B.O."/>
            <person name="Rhee S.Y."/>
            <person name="Sohng J.K."/>
        </authorList>
    </citation>
    <scope>NUCLEOTIDE SEQUENCE</scope>
    <source>
        <tissue evidence="2">Leaf</tissue>
    </source>
</reference>
<dbReference type="OrthoDB" id="1937726at2759"/>
<comment type="caution">
    <text evidence="2">The sequence shown here is derived from an EMBL/GenBank/DDBJ whole genome shotgun (WGS) entry which is preliminary data.</text>
</comment>
<sequence>MSSNSPIHGSSSLSPITSNSPLQGSSSPSPIAATSPPSPDHVCSMSAEFHLSQPIQIEDANVGQKRKTSVVSRMDIACAIIAHEYPLSIVEQFWFKRYFENLQPLFKVPYRHTVKRDVMKIYEAQKVKSMVLLDKLDTSSLLLDGQLFHMRCCAHIPNLIVQDGLAMIVDGISKVRSSVVFLSATPKREQTFREAVRQLKISSTKKVVLNVTTRWNSTYHMLSVALIYKDVFNRFKAIGPLYTSVPTEND</sequence>
<evidence type="ECO:0000256" key="1">
    <source>
        <dbReference type="SAM" id="MobiDB-lite"/>
    </source>
</evidence>
<evidence type="ECO:0000313" key="2">
    <source>
        <dbReference type="EMBL" id="KAF7822025.1"/>
    </source>
</evidence>
<dbReference type="EMBL" id="JAAIUW010000008">
    <property type="protein sequence ID" value="KAF7822025.1"/>
    <property type="molecule type" value="Genomic_DNA"/>
</dbReference>
<dbReference type="Proteomes" id="UP000634136">
    <property type="component" value="Unassembled WGS sequence"/>
</dbReference>
<dbReference type="SUPFAM" id="SSF53098">
    <property type="entry name" value="Ribonuclease H-like"/>
    <property type="match status" value="1"/>
</dbReference>
<accession>A0A834TJD1</accession>
<evidence type="ECO:0000313" key="3">
    <source>
        <dbReference type="Proteomes" id="UP000634136"/>
    </source>
</evidence>
<dbReference type="InterPro" id="IPR052035">
    <property type="entry name" value="ZnF_BED_domain_contain"/>
</dbReference>
<dbReference type="PANTHER" id="PTHR46481">
    <property type="entry name" value="ZINC FINGER BED DOMAIN-CONTAINING PROTEIN 4"/>
    <property type="match status" value="1"/>
</dbReference>
<gene>
    <name evidence="2" type="ORF">G2W53_027480</name>
</gene>
<dbReference type="PANTHER" id="PTHR46481:SF11">
    <property type="entry name" value="ZINC FINGER BED DOMAIN-CONTAINING PROTEIN RICESLEEPER 2-LIKE"/>
    <property type="match status" value="1"/>
</dbReference>
<proteinExistence type="predicted"/>
<dbReference type="AlphaFoldDB" id="A0A834TJD1"/>
<keyword evidence="3" id="KW-1185">Reference proteome</keyword>